<accession>A0AA86I4K9</accession>
<dbReference type="Pfam" id="PF13242">
    <property type="entry name" value="Hydrolase_like"/>
    <property type="match status" value="1"/>
</dbReference>
<evidence type="ECO:0000256" key="2">
    <source>
        <dbReference type="ARBA" id="ARBA00022490"/>
    </source>
</evidence>
<dbReference type="GO" id="GO:0005737">
    <property type="term" value="C:cytoplasm"/>
    <property type="evidence" value="ECO:0007669"/>
    <property type="project" value="UniProtKB-SubCell"/>
</dbReference>
<keyword evidence="3 10" id="KW-0479">Metal-binding</keyword>
<dbReference type="EMBL" id="CP022674">
    <property type="protein sequence ID" value="AXI30159.1"/>
    <property type="molecule type" value="Genomic_DNA"/>
</dbReference>
<dbReference type="GO" id="GO:0005975">
    <property type="term" value="P:carbohydrate metabolic process"/>
    <property type="evidence" value="ECO:0007669"/>
    <property type="project" value="InterPro"/>
</dbReference>
<dbReference type="InterPro" id="IPR004446">
    <property type="entry name" value="Heptose_bisP_phosphatase"/>
</dbReference>
<dbReference type="InterPro" id="IPR006549">
    <property type="entry name" value="HAD-SF_hydro_IIIA"/>
</dbReference>
<keyword evidence="5 7" id="KW-0119">Carbohydrate metabolism</keyword>
<dbReference type="PIRSF" id="PIRSF004682">
    <property type="entry name" value="GmhB"/>
    <property type="match status" value="1"/>
</dbReference>
<dbReference type="SUPFAM" id="SSF56784">
    <property type="entry name" value="HAD-like"/>
    <property type="match status" value="1"/>
</dbReference>
<feature type="active site" description="Proton donor" evidence="8">
    <location>
        <position position="10"/>
    </location>
</feature>
<keyword evidence="2 7" id="KW-0963">Cytoplasm</keyword>
<name>A0AA86I4K9_PRIMG</name>
<dbReference type="AlphaFoldDB" id="A0AA86I4K9"/>
<evidence type="ECO:0000256" key="5">
    <source>
        <dbReference type="ARBA" id="ARBA00023277"/>
    </source>
</evidence>
<dbReference type="PANTHER" id="PTHR42891">
    <property type="entry name" value="D-GLYCERO-BETA-D-MANNO-HEPTOSE-1,7-BISPHOSPHATE 7-PHOSPHATASE"/>
    <property type="match status" value="1"/>
</dbReference>
<keyword evidence="4 7" id="KW-0378">Hydrolase</keyword>
<comment type="cofactor">
    <cofactor evidence="10">
        <name>Zn(2+)</name>
        <dbReference type="ChEBI" id="CHEBI:29105"/>
    </cofactor>
</comment>
<evidence type="ECO:0000256" key="10">
    <source>
        <dbReference type="PIRSR" id="PIRSR004682-4"/>
    </source>
</evidence>
<dbReference type="GO" id="GO:0016791">
    <property type="term" value="F:phosphatase activity"/>
    <property type="evidence" value="ECO:0007669"/>
    <property type="project" value="InterPro"/>
</dbReference>
<evidence type="ECO:0000256" key="3">
    <source>
        <dbReference type="ARBA" id="ARBA00022723"/>
    </source>
</evidence>
<dbReference type="NCBIfam" id="TIGR01549">
    <property type="entry name" value="HAD-SF-IA-v1"/>
    <property type="match status" value="1"/>
</dbReference>
<dbReference type="NCBIfam" id="NF005264">
    <property type="entry name" value="PRK06769.1"/>
    <property type="match status" value="1"/>
</dbReference>
<proteinExistence type="inferred from homology"/>
<evidence type="ECO:0000313" key="12">
    <source>
        <dbReference type="Proteomes" id="UP000253834"/>
    </source>
</evidence>
<feature type="binding site" evidence="10">
    <location>
        <position position="116"/>
    </location>
    <ligand>
        <name>Mg(2+)</name>
        <dbReference type="ChEBI" id="CHEBI:18420"/>
    </ligand>
</feature>
<dbReference type="Proteomes" id="UP000253834">
    <property type="component" value="Chromosome"/>
</dbReference>
<dbReference type="NCBIfam" id="TIGR01656">
    <property type="entry name" value="Histidinol-ppas"/>
    <property type="match status" value="1"/>
</dbReference>
<comment type="subcellular location">
    <subcellularLocation>
        <location evidence="1 7">Cytoplasm</location>
    </subcellularLocation>
</comment>
<evidence type="ECO:0000313" key="11">
    <source>
        <dbReference type="EMBL" id="AXI30159.1"/>
    </source>
</evidence>
<feature type="binding site" evidence="10">
    <location>
        <position position="10"/>
    </location>
    <ligand>
        <name>Mg(2+)</name>
        <dbReference type="ChEBI" id="CHEBI:18420"/>
    </ligand>
</feature>
<dbReference type="InterPro" id="IPR023214">
    <property type="entry name" value="HAD_sf"/>
</dbReference>
<sequence>MIEAIFLDRDGTIGGSNEIQYPGDFQLFPQAKQAIKEIKKQNIPLFSFTNQPDIAKGKVKKSQFISELLAFGFDDVYLCPHEDSDACSCRKPNPGMLLKAAEKHSLNLANCIVIGDRWKDLVAASAAGAQCILVLTGAGHDTLHEQEKWADVQAAFIASNIQEAVEFIFTSLSSQPILPHSHTR</sequence>
<evidence type="ECO:0000256" key="8">
    <source>
        <dbReference type="PIRSR" id="PIRSR004682-1"/>
    </source>
</evidence>
<feature type="active site" description="Nucleophile" evidence="8">
    <location>
        <position position="8"/>
    </location>
</feature>
<comment type="similarity">
    <text evidence="7">Belongs to the gmhB family.</text>
</comment>
<dbReference type="RefSeq" id="WP_114895958.1">
    <property type="nucleotide sequence ID" value="NZ_CP022674.1"/>
</dbReference>
<keyword evidence="10" id="KW-0460">Magnesium</keyword>
<dbReference type="Gene3D" id="3.40.50.1000">
    <property type="entry name" value="HAD superfamily/HAD-like"/>
    <property type="match status" value="1"/>
</dbReference>
<feature type="binding site" evidence="10">
    <location>
        <position position="87"/>
    </location>
    <ligand>
        <name>Zn(2+)</name>
        <dbReference type="ChEBI" id="CHEBI:29105"/>
    </ligand>
</feature>
<dbReference type="NCBIfam" id="TIGR01662">
    <property type="entry name" value="HAD-SF-IIIA"/>
    <property type="match status" value="1"/>
</dbReference>
<dbReference type="GO" id="GO:0046872">
    <property type="term" value="F:metal ion binding"/>
    <property type="evidence" value="ECO:0007669"/>
    <property type="project" value="UniProtKB-KW"/>
</dbReference>
<feature type="binding site" evidence="10">
    <location>
        <position position="79"/>
    </location>
    <ligand>
        <name>Zn(2+)</name>
        <dbReference type="ChEBI" id="CHEBI:29105"/>
    </ligand>
</feature>
<dbReference type="EC" id="3.1.3.-" evidence="7"/>
<feature type="binding site" evidence="10">
    <location>
        <position position="89"/>
    </location>
    <ligand>
        <name>Zn(2+)</name>
        <dbReference type="ChEBI" id="CHEBI:29105"/>
    </ligand>
</feature>
<dbReference type="PANTHER" id="PTHR42891:SF1">
    <property type="entry name" value="D-GLYCERO-BETA-D-MANNO-HEPTOSE-1,7-BISPHOSPHATE 7-PHOSPHATASE"/>
    <property type="match status" value="1"/>
</dbReference>
<evidence type="ECO:0000256" key="9">
    <source>
        <dbReference type="PIRSR" id="PIRSR004682-3"/>
    </source>
</evidence>
<dbReference type="InterPro" id="IPR036412">
    <property type="entry name" value="HAD-like_sf"/>
</dbReference>
<feature type="binding site" evidence="10">
    <location>
        <position position="81"/>
    </location>
    <ligand>
        <name>Zn(2+)</name>
        <dbReference type="ChEBI" id="CHEBI:29105"/>
    </ligand>
</feature>
<gene>
    <name evidence="11" type="ORF">CIB87_14405</name>
</gene>
<keyword evidence="10" id="KW-0862">Zinc</keyword>
<feature type="site" description="Stabilizes the phosphoryl group" evidence="9">
    <location>
        <position position="49"/>
    </location>
</feature>
<feature type="site" description="Stabilizes the phosphoryl group" evidence="9">
    <location>
        <position position="91"/>
    </location>
</feature>
<evidence type="ECO:0000256" key="6">
    <source>
        <dbReference type="ARBA" id="ARBA00031828"/>
    </source>
</evidence>
<dbReference type="InterPro" id="IPR006439">
    <property type="entry name" value="HAD-SF_hydro_IA"/>
</dbReference>
<protein>
    <recommendedName>
        <fullName evidence="6 7">D,D-heptose 1,7-bisphosphate phosphatase</fullName>
        <ecNumber evidence="7">3.1.3.-</ecNumber>
    </recommendedName>
</protein>
<organism evidence="11 12">
    <name type="scientific">Priestia megaterium</name>
    <name type="common">Bacillus megaterium</name>
    <dbReference type="NCBI Taxonomy" id="1404"/>
    <lineage>
        <taxon>Bacteria</taxon>
        <taxon>Bacillati</taxon>
        <taxon>Bacillota</taxon>
        <taxon>Bacilli</taxon>
        <taxon>Bacillales</taxon>
        <taxon>Bacillaceae</taxon>
        <taxon>Priestia</taxon>
    </lineage>
</organism>
<evidence type="ECO:0000256" key="7">
    <source>
        <dbReference type="PIRNR" id="PIRNR004682"/>
    </source>
</evidence>
<feature type="binding site" evidence="10">
    <location>
        <position position="8"/>
    </location>
    <ligand>
        <name>Mg(2+)</name>
        <dbReference type="ChEBI" id="CHEBI:18420"/>
    </ligand>
</feature>
<evidence type="ECO:0000256" key="1">
    <source>
        <dbReference type="ARBA" id="ARBA00004496"/>
    </source>
</evidence>
<comment type="cofactor">
    <cofactor evidence="10">
        <name>Mg(2+)</name>
        <dbReference type="ChEBI" id="CHEBI:18420"/>
    </cofactor>
</comment>
<dbReference type="InterPro" id="IPR006543">
    <property type="entry name" value="Histidinol-phos"/>
</dbReference>
<feature type="site" description="Contributes to substrate recognition" evidence="9">
    <location>
        <position position="90"/>
    </location>
</feature>
<evidence type="ECO:0000256" key="4">
    <source>
        <dbReference type="ARBA" id="ARBA00022801"/>
    </source>
</evidence>
<reference evidence="11 12" key="1">
    <citation type="submission" date="2017-07" db="EMBL/GenBank/DDBJ databases">
        <title>Isolation and development of strain Bacillus megaterium SR7 for enhanced growth and metabolite production under supercritical carbon dioxide.</title>
        <authorList>
            <person name="Freedman A.J.E."/>
            <person name="Peet K.C."/>
            <person name="Boock J.T."/>
            <person name="Penn K."/>
            <person name="Prather K.L.J."/>
            <person name="Thompson J.R."/>
        </authorList>
    </citation>
    <scope>NUCLEOTIDE SEQUENCE [LARGE SCALE GENOMIC DNA]</scope>
    <source>
        <strain evidence="11 12">SR7</strain>
    </source>
</reference>